<evidence type="ECO:0000256" key="6">
    <source>
        <dbReference type="ARBA" id="ARBA00023136"/>
    </source>
</evidence>
<evidence type="ECO:0000256" key="1">
    <source>
        <dbReference type="ARBA" id="ARBA00004651"/>
    </source>
</evidence>
<accession>A0A2P8GW79</accession>
<evidence type="ECO:0000256" key="7">
    <source>
        <dbReference type="RuleBase" id="RU363032"/>
    </source>
</evidence>
<dbReference type="Proteomes" id="UP000241203">
    <property type="component" value="Unassembled WGS sequence"/>
</dbReference>
<feature type="transmembrane region" description="Helical" evidence="7">
    <location>
        <begin position="304"/>
        <end position="330"/>
    </location>
</feature>
<evidence type="ECO:0000313" key="11">
    <source>
        <dbReference type="Proteomes" id="UP000241203"/>
    </source>
</evidence>
<feature type="transmembrane region" description="Helical" evidence="7">
    <location>
        <begin position="136"/>
        <end position="159"/>
    </location>
</feature>
<keyword evidence="6 7" id="KW-0472">Membrane</keyword>
<dbReference type="Pfam" id="PF19300">
    <property type="entry name" value="BPD_transp_1_N"/>
    <property type="match status" value="1"/>
</dbReference>
<dbReference type="Pfam" id="PF00528">
    <property type="entry name" value="BPD_transp_1"/>
    <property type="match status" value="1"/>
</dbReference>
<feature type="transmembrane region" description="Helical" evidence="7">
    <location>
        <begin position="9"/>
        <end position="30"/>
    </location>
</feature>
<feature type="transmembrane region" description="Helical" evidence="7">
    <location>
        <begin position="103"/>
        <end position="124"/>
    </location>
</feature>
<evidence type="ECO:0000256" key="2">
    <source>
        <dbReference type="ARBA" id="ARBA00022448"/>
    </source>
</evidence>
<dbReference type="InterPro" id="IPR045621">
    <property type="entry name" value="BPD_transp_1_N"/>
</dbReference>
<dbReference type="CDD" id="cd06261">
    <property type="entry name" value="TM_PBP2"/>
    <property type="match status" value="1"/>
</dbReference>
<evidence type="ECO:0000313" key="10">
    <source>
        <dbReference type="EMBL" id="RUQ87249.1"/>
    </source>
</evidence>
<dbReference type="AlphaFoldDB" id="A0A2P8GW79"/>
<keyword evidence="3" id="KW-1003">Cell membrane</keyword>
<name>A0A2P8GW79_9MICO</name>
<evidence type="ECO:0000313" key="9">
    <source>
        <dbReference type="EMBL" id="PSL38209.1"/>
    </source>
</evidence>
<dbReference type="EMBL" id="RZGY01000001">
    <property type="protein sequence ID" value="RUQ87249.1"/>
    <property type="molecule type" value="Genomic_DNA"/>
</dbReference>
<dbReference type="GO" id="GO:0005886">
    <property type="term" value="C:plasma membrane"/>
    <property type="evidence" value="ECO:0007669"/>
    <property type="project" value="UniProtKB-SubCell"/>
</dbReference>
<dbReference type="Gene3D" id="1.10.3720.10">
    <property type="entry name" value="MetI-like"/>
    <property type="match status" value="1"/>
</dbReference>
<comment type="caution">
    <text evidence="9">The sequence shown here is derived from an EMBL/GenBank/DDBJ whole genome shotgun (WGS) entry which is preliminary data.</text>
</comment>
<comment type="similarity">
    <text evidence="7">Belongs to the binding-protein-dependent transport system permease family.</text>
</comment>
<dbReference type="EMBL" id="PYAU01000001">
    <property type="protein sequence ID" value="PSL38209.1"/>
    <property type="molecule type" value="Genomic_DNA"/>
</dbReference>
<feature type="domain" description="ABC transmembrane type-1" evidence="8">
    <location>
        <begin position="97"/>
        <end position="327"/>
    </location>
</feature>
<reference evidence="10 12" key="2">
    <citation type="submission" date="2018-12" db="EMBL/GenBank/DDBJ databases">
        <authorList>
            <person name="hu s."/>
            <person name="Xu Y."/>
            <person name="Xu B."/>
            <person name="Li F."/>
        </authorList>
    </citation>
    <scope>NUCLEOTIDE SEQUENCE [LARGE SCALE GENOMIC DNA]</scope>
    <source>
        <strain evidence="10 12">KSW2-17</strain>
    </source>
</reference>
<dbReference type="PANTHER" id="PTHR43163">
    <property type="entry name" value="DIPEPTIDE TRANSPORT SYSTEM PERMEASE PROTEIN DPPB-RELATED"/>
    <property type="match status" value="1"/>
</dbReference>
<dbReference type="SUPFAM" id="SSF161098">
    <property type="entry name" value="MetI-like"/>
    <property type="match status" value="1"/>
</dbReference>
<sequence length="337" mass="36216">MTRFVLRRLAIVPLLLLGIVTIAFVISRLMPSDPIAAIVGQRSMNNPEVVEAARERWGLDSNVFIQYVSYVGRLLTGDMGTSFQTRASVSADLAERLPATLELTILALIIGALGGIVLGVISASRKDSFADNAARVFALLGSSLPIFWTGLVFLFVFYAQLGIVPGPGRLSARVDPPPHVTGFYTIDALVAGNIPLFVDAWAHLLLPAFVLAWGLMGTISRLVRAAMLDELHSDYVRTVRAKGIAESSVMRRHVLRNSLTPVVTVVGFAFGALLMGAVLVEQIFSWNGIGSYAVEAARTLDYPAINGVTLLGGVIFLLASLVTDLVYAAIDPRVRLA</sequence>
<reference evidence="9 11" key="1">
    <citation type="submission" date="2018-03" db="EMBL/GenBank/DDBJ databases">
        <title>Genomic Encyclopedia of Archaeal and Bacterial Type Strains, Phase II (KMG-II): from individual species to whole genera.</title>
        <authorList>
            <person name="Goeker M."/>
        </authorList>
    </citation>
    <scope>NUCLEOTIDE SEQUENCE [LARGE SCALE GENOMIC DNA]</scope>
    <source>
        <strain evidence="9 11">DSM 21548</strain>
    </source>
</reference>
<feature type="transmembrane region" description="Helical" evidence="7">
    <location>
        <begin position="259"/>
        <end position="284"/>
    </location>
</feature>
<dbReference type="RefSeq" id="WP_106563255.1">
    <property type="nucleotide sequence ID" value="NZ_PYAU01000001.1"/>
</dbReference>
<keyword evidence="4 7" id="KW-0812">Transmembrane</keyword>
<dbReference type="InterPro" id="IPR000515">
    <property type="entry name" value="MetI-like"/>
</dbReference>
<evidence type="ECO:0000259" key="8">
    <source>
        <dbReference type="PROSITE" id="PS50928"/>
    </source>
</evidence>
<evidence type="ECO:0000256" key="4">
    <source>
        <dbReference type="ARBA" id="ARBA00022692"/>
    </source>
</evidence>
<organism evidence="9 11">
    <name type="scientific">Labedella gwakjiensis</name>
    <dbReference type="NCBI Taxonomy" id="390269"/>
    <lineage>
        <taxon>Bacteria</taxon>
        <taxon>Bacillati</taxon>
        <taxon>Actinomycetota</taxon>
        <taxon>Actinomycetes</taxon>
        <taxon>Micrococcales</taxon>
        <taxon>Microbacteriaceae</taxon>
        <taxon>Labedella</taxon>
    </lineage>
</organism>
<evidence type="ECO:0000313" key="12">
    <source>
        <dbReference type="Proteomes" id="UP000268291"/>
    </source>
</evidence>
<dbReference type="GO" id="GO:0055085">
    <property type="term" value="P:transmembrane transport"/>
    <property type="evidence" value="ECO:0007669"/>
    <property type="project" value="InterPro"/>
</dbReference>
<gene>
    <name evidence="9" type="ORF">CLV49_1824</name>
    <name evidence="10" type="ORF">ELQ93_10090</name>
</gene>
<dbReference type="PANTHER" id="PTHR43163:SF6">
    <property type="entry name" value="DIPEPTIDE TRANSPORT SYSTEM PERMEASE PROTEIN DPPB-RELATED"/>
    <property type="match status" value="1"/>
</dbReference>
<keyword evidence="5 7" id="KW-1133">Transmembrane helix</keyword>
<evidence type="ECO:0000256" key="3">
    <source>
        <dbReference type="ARBA" id="ARBA00022475"/>
    </source>
</evidence>
<keyword evidence="2 7" id="KW-0813">Transport</keyword>
<proteinExistence type="inferred from homology"/>
<dbReference type="PROSITE" id="PS50928">
    <property type="entry name" value="ABC_TM1"/>
    <property type="match status" value="1"/>
</dbReference>
<dbReference type="OrthoDB" id="9778910at2"/>
<feature type="transmembrane region" description="Helical" evidence="7">
    <location>
        <begin position="200"/>
        <end position="223"/>
    </location>
</feature>
<evidence type="ECO:0000256" key="5">
    <source>
        <dbReference type="ARBA" id="ARBA00022989"/>
    </source>
</evidence>
<comment type="subcellular location">
    <subcellularLocation>
        <location evidence="1 7">Cell membrane</location>
        <topology evidence="1 7">Multi-pass membrane protein</topology>
    </subcellularLocation>
</comment>
<dbReference type="InterPro" id="IPR035906">
    <property type="entry name" value="MetI-like_sf"/>
</dbReference>
<keyword evidence="12" id="KW-1185">Reference proteome</keyword>
<protein>
    <submittedName>
        <fullName evidence="10">ABC transporter permease</fullName>
    </submittedName>
    <submittedName>
        <fullName evidence="9">Peptide/nickel transport system permease protein</fullName>
    </submittedName>
</protein>
<dbReference type="Proteomes" id="UP000268291">
    <property type="component" value="Unassembled WGS sequence"/>
</dbReference>